<evidence type="ECO:0000313" key="3">
    <source>
        <dbReference type="EMBL" id="ODN04515.1"/>
    </source>
</evidence>
<keyword evidence="1 2" id="KW-1015">Disulfide bond</keyword>
<dbReference type="Proteomes" id="UP000094527">
    <property type="component" value="Unassembled WGS sequence"/>
</dbReference>
<dbReference type="Pfam" id="PF00057">
    <property type="entry name" value="Ldl_recept_a"/>
    <property type="match status" value="1"/>
</dbReference>
<dbReference type="CDD" id="cd00112">
    <property type="entry name" value="LDLa"/>
    <property type="match status" value="1"/>
</dbReference>
<reference evidence="3 4" key="1">
    <citation type="journal article" date="2016" name="Genome Biol. Evol.">
        <title>Gene Family Evolution Reflects Adaptation to Soil Environmental Stressors in the Genome of the Collembolan Orchesella cincta.</title>
        <authorList>
            <person name="Faddeeva-Vakhrusheva A."/>
            <person name="Derks M.F."/>
            <person name="Anvar S.Y."/>
            <person name="Agamennone V."/>
            <person name="Suring W."/>
            <person name="Smit S."/>
            <person name="van Straalen N.M."/>
            <person name="Roelofs D."/>
        </authorList>
    </citation>
    <scope>NUCLEOTIDE SEQUENCE [LARGE SCALE GENOMIC DNA]</scope>
    <source>
        <tissue evidence="3">Mixed pool</tissue>
    </source>
</reference>
<accession>A0A1D2NHE6</accession>
<dbReference type="EMBL" id="LJIJ01000041">
    <property type="protein sequence ID" value="ODN04515.1"/>
    <property type="molecule type" value="Genomic_DNA"/>
</dbReference>
<keyword evidence="4" id="KW-1185">Reference proteome</keyword>
<dbReference type="SMART" id="SM00192">
    <property type="entry name" value="LDLa"/>
    <property type="match status" value="1"/>
</dbReference>
<name>A0A1D2NHE6_ORCCI</name>
<protein>
    <submittedName>
        <fullName evidence="3">Low-density lipoprotein receptor-related protein 3</fullName>
    </submittedName>
</protein>
<keyword evidence="3" id="KW-0675">Receptor</keyword>
<dbReference type="PROSITE" id="PS50068">
    <property type="entry name" value="LDLRA_2"/>
    <property type="match status" value="1"/>
</dbReference>
<gene>
    <name evidence="3" type="ORF">Ocin01_02154</name>
</gene>
<comment type="caution">
    <text evidence="3">The sequence shown here is derived from an EMBL/GenBank/DDBJ whole genome shotgun (WGS) entry which is preliminary data.</text>
</comment>
<organism evidence="3 4">
    <name type="scientific">Orchesella cincta</name>
    <name type="common">Springtail</name>
    <name type="synonym">Podura cincta</name>
    <dbReference type="NCBI Taxonomy" id="48709"/>
    <lineage>
        <taxon>Eukaryota</taxon>
        <taxon>Metazoa</taxon>
        <taxon>Ecdysozoa</taxon>
        <taxon>Arthropoda</taxon>
        <taxon>Hexapoda</taxon>
        <taxon>Collembola</taxon>
        <taxon>Entomobryomorpha</taxon>
        <taxon>Entomobryoidea</taxon>
        <taxon>Orchesellidae</taxon>
        <taxon>Orchesellinae</taxon>
        <taxon>Orchesella</taxon>
    </lineage>
</organism>
<evidence type="ECO:0000313" key="4">
    <source>
        <dbReference type="Proteomes" id="UP000094527"/>
    </source>
</evidence>
<evidence type="ECO:0000256" key="1">
    <source>
        <dbReference type="ARBA" id="ARBA00023157"/>
    </source>
</evidence>
<dbReference type="Gene3D" id="4.10.400.10">
    <property type="entry name" value="Low-density Lipoprotein Receptor"/>
    <property type="match status" value="1"/>
</dbReference>
<dbReference type="InterPro" id="IPR036055">
    <property type="entry name" value="LDL_receptor-like_sf"/>
</dbReference>
<dbReference type="SUPFAM" id="SSF57424">
    <property type="entry name" value="LDL receptor-like module"/>
    <property type="match status" value="1"/>
</dbReference>
<dbReference type="AlphaFoldDB" id="A0A1D2NHE6"/>
<feature type="disulfide bond" evidence="2">
    <location>
        <begin position="39"/>
        <end position="51"/>
    </location>
</feature>
<proteinExistence type="predicted"/>
<keyword evidence="3" id="KW-0449">Lipoprotein</keyword>
<feature type="disulfide bond" evidence="2">
    <location>
        <begin position="46"/>
        <end position="64"/>
    </location>
</feature>
<dbReference type="STRING" id="48709.A0A1D2NHE6"/>
<sequence>MGLVYCEICIAEKSPWVYTKFCHDDMSSSPNKRGSRSVCRLSEFVCKGGKCISADKYCDTVDDCGDGSPSSDEPRFCTPTNQNAKFTIKKRMKPFRFSDRHAQKFRVGVMS</sequence>
<comment type="caution">
    <text evidence="2">Lacks conserved residue(s) required for the propagation of feature annotation.</text>
</comment>
<dbReference type="InterPro" id="IPR002172">
    <property type="entry name" value="LDrepeatLR_classA_rpt"/>
</dbReference>
<dbReference type="OrthoDB" id="19606at2759"/>
<evidence type="ECO:0000256" key="2">
    <source>
        <dbReference type="PROSITE-ProRule" id="PRU00124"/>
    </source>
</evidence>